<feature type="compositionally biased region" description="Acidic residues" evidence="1">
    <location>
        <begin position="302"/>
        <end position="312"/>
    </location>
</feature>
<evidence type="ECO:0000256" key="1">
    <source>
        <dbReference type="SAM" id="MobiDB-lite"/>
    </source>
</evidence>
<proteinExistence type="predicted"/>
<dbReference type="AlphaFoldDB" id="A0A9N7VW30"/>
<feature type="region of interest" description="Disordered" evidence="1">
    <location>
        <begin position="283"/>
        <end position="343"/>
    </location>
</feature>
<feature type="compositionally biased region" description="Basic and acidic residues" evidence="1">
    <location>
        <begin position="334"/>
        <end position="343"/>
    </location>
</feature>
<gene>
    <name evidence="2" type="ORF">PLEPLA_LOCUS48283</name>
</gene>
<protein>
    <submittedName>
        <fullName evidence="2">Uncharacterized protein</fullName>
    </submittedName>
</protein>
<keyword evidence="3" id="KW-1185">Reference proteome</keyword>
<comment type="caution">
    <text evidence="2">The sequence shown here is derived from an EMBL/GenBank/DDBJ whole genome shotgun (WGS) entry which is preliminary data.</text>
</comment>
<sequence length="343" mass="36497">MSQPHTSSSSRCLTDTEVGQAAVMVQLYLLHQHNLPTSSPAPRYAPHIPLFLLLHFSRISSRSPPLSSSVFPLLLRPPSCLSSSIIPLLLHHPSPPPSSSPPSSLSSSILTLHPPSPPSSLSSSIRPLLLPISSSFSILPSPPPSSLSSSPLLLHPPSSILPLLLPSPPPSPLSSSILPLLLHPPSPPHLSSSILPLLLISPPHLSSSILPSSPRCWRLTTPPPRFLPVLWANEESDAGVRGGGPVNNLLVTGIKPSTLWFVDGPLANPSVLAHGAGAKGELIKERNWSTTPRGWEGREGGSDEEEREEEEEGGQKPREEGCMESVAPGVETHIVPHRDGQSK</sequence>
<organism evidence="2 3">
    <name type="scientific">Pleuronectes platessa</name>
    <name type="common">European plaice</name>
    <dbReference type="NCBI Taxonomy" id="8262"/>
    <lineage>
        <taxon>Eukaryota</taxon>
        <taxon>Metazoa</taxon>
        <taxon>Chordata</taxon>
        <taxon>Craniata</taxon>
        <taxon>Vertebrata</taxon>
        <taxon>Euteleostomi</taxon>
        <taxon>Actinopterygii</taxon>
        <taxon>Neopterygii</taxon>
        <taxon>Teleostei</taxon>
        <taxon>Neoteleostei</taxon>
        <taxon>Acanthomorphata</taxon>
        <taxon>Carangaria</taxon>
        <taxon>Pleuronectiformes</taxon>
        <taxon>Pleuronectoidei</taxon>
        <taxon>Pleuronectidae</taxon>
        <taxon>Pleuronectes</taxon>
    </lineage>
</organism>
<dbReference type="EMBL" id="CADEAL010004478">
    <property type="protein sequence ID" value="CAB1460432.1"/>
    <property type="molecule type" value="Genomic_DNA"/>
</dbReference>
<reference evidence="2" key="1">
    <citation type="submission" date="2020-03" db="EMBL/GenBank/DDBJ databases">
        <authorList>
            <person name="Weist P."/>
        </authorList>
    </citation>
    <scope>NUCLEOTIDE SEQUENCE</scope>
</reference>
<name>A0A9N7VW30_PLEPL</name>
<evidence type="ECO:0000313" key="2">
    <source>
        <dbReference type="EMBL" id="CAB1460432.1"/>
    </source>
</evidence>
<dbReference type="Proteomes" id="UP001153269">
    <property type="component" value="Unassembled WGS sequence"/>
</dbReference>
<evidence type="ECO:0000313" key="3">
    <source>
        <dbReference type="Proteomes" id="UP001153269"/>
    </source>
</evidence>
<accession>A0A9N7VW30</accession>